<evidence type="ECO:0000313" key="3">
    <source>
        <dbReference type="EMBL" id="SHF84155.1"/>
    </source>
</evidence>
<evidence type="ECO:0000256" key="1">
    <source>
        <dbReference type="ARBA" id="ARBA00008007"/>
    </source>
</evidence>
<dbReference type="Gene3D" id="3.40.50.2020">
    <property type="match status" value="1"/>
</dbReference>
<sequence length="218" mass="22142">MAAIAFGDLVDLVLPRRCVGCDAPSAVLCPACRPRTPAFAVPGHGIALHAGAGYDAAVRRAVIAYKERGRRDLAAALALLLAAALRALAPPPDAVLIGPPSAAAVAAARGGDHVLRLARRAGRRTGLVVAPAVLRPTRAVLDSAGLGVAEREHNLRGSLAAGPPRGRPAVLVDDVVTTGATLREAGRALRARGWTVVGAAVVAATPRRVLAEPLAGPR</sequence>
<dbReference type="STRING" id="1206085.SAMN05443575_1044"/>
<dbReference type="Pfam" id="PF00156">
    <property type="entry name" value="Pribosyltran"/>
    <property type="match status" value="1"/>
</dbReference>
<dbReference type="PANTHER" id="PTHR47505">
    <property type="entry name" value="DNA UTILIZATION PROTEIN YHGH"/>
    <property type="match status" value="1"/>
</dbReference>
<dbReference type="SUPFAM" id="SSF53271">
    <property type="entry name" value="PRTase-like"/>
    <property type="match status" value="1"/>
</dbReference>
<keyword evidence="4" id="KW-1185">Reference proteome</keyword>
<dbReference type="EMBL" id="FQVU01000001">
    <property type="protein sequence ID" value="SHF84155.1"/>
    <property type="molecule type" value="Genomic_DNA"/>
</dbReference>
<protein>
    <submittedName>
        <fullName evidence="3">Predicted amidophosphoribosyltransferases</fullName>
    </submittedName>
</protein>
<dbReference type="InterPro" id="IPR051910">
    <property type="entry name" value="ComF/GntX_DNA_util-trans"/>
</dbReference>
<dbReference type="CDD" id="cd06223">
    <property type="entry name" value="PRTases_typeI"/>
    <property type="match status" value="1"/>
</dbReference>
<dbReference type="Proteomes" id="UP000186132">
    <property type="component" value="Unassembled WGS sequence"/>
</dbReference>
<dbReference type="AlphaFoldDB" id="A0A1M5EY24"/>
<feature type="domain" description="Phosphoribosyltransferase" evidence="2">
    <location>
        <begin position="159"/>
        <end position="208"/>
    </location>
</feature>
<accession>A0A1M5EY24</accession>
<dbReference type="InterPro" id="IPR000836">
    <property type="entry name" value="PRTase_dom"/>
</dbReference>
<dbReference type="OrthoDB" id="5244859at2"/>
<evidence type="ECO:0000313" key="4">
    <source>
        <dbReference type="Proteomes" id="UP000186132"/>
    </source>
</evidence>
<dbReference type="GO" id="GO:0016757">
    <property type="term" value="F:glycosyltransferase activity"/>
    <property type="evidence" value="ECO:0007669"/>
    <property type="project" value="UniProtKB-KW"/>
</dbReference>
<gene>
    <name evidence="3" type="ORF">SAMN05443575_1044</name>
</gene>
<dbReference type="RefSeq" id="WP_073386607.1">
    <property type="nucleotide sequence ID" value="NZ_FQVU01000001.1"/>
</dbReference>
<evidence type="ECO:0000259" key="2">
    <source>
        <dbReference type="Pfam" id="PF00156"/>
    </source>
</evidence>
<proteinExistence type="inferred from homology"/>
<dbReference type="PANTHER" id="PTHR47505:SF1">
    <property type="entry name" value="DNA UTILIZATION PROTEIN YHGH"/>
    <property type="match status" value="1"/>
</dbReference>
<comment type="similarity">
    <text evidence="1">Belongs to the ComF/GntX family.</text>
</comment>
<keyword evidence="3" id="KW-0808">Transferase</keyword>
<keyword evidence="3" id="KW-0328">Glycosyltransferase</keyword>
<name>A0A1M5EY24_9ACTN</name>
<organism evidence="3 4">
    <name type="scientific">Jatrophihabitans endophyticus</name>
    <dbReference type="NCBI Taxonomy" id="1206085"/>
    <lineage>
        <taxon>Bacteria</taxon>
        <taxon>Bacillati</taxon>
        <taxon>Actinomycetota</taxon>
        <taxon>Actinomycetes</taxon>
        <taxon>Jatrophihabitantales</taxon>
        <taxon>Jatrophihabitantaceae</taxon>
        <taxon>Jatrophihabitans</taxon>
    </lineage>
</organism>
<dbReference type="InterPro" id="IPR029057">
    <property type="entry name" value="PRTase-like"/>
</dbReference>
<reference evidence="4" key="1">
    <citation type="submission" date="2016-11" db="EMBL/GenBank/DDBJ databases">
        <authorList>
            <person name="Varghese N."/>
            <person name="Submissions S."/>
        </authorList>
    </citation>
    <scope>NUCLEOTIDE SEQUENCE [LARGE SCALE GENOMIC DNA]</scope>
    <source>
        <strain evidence="4">DSM 45627</strain>
    </source>
</reference>